<dbReference type="PANTHER" id="PTHR24075">
    <property type="entry name" value="SEC63 DOMAIN-CONTAINING"/>
    <property type="match status" value="1"/>
</dbReference>
<dbReference type="PANTHER" id="PTHR24075:SF0">
    <property type="entry name" value="TRANSLOCATION PROTEIN SEC63 HOMOLOG"/>
    <property type="match status" value="1"/>
</dbReference>
<dbReference type="InterPro" id="IPR001623">
    <property type="entry name" value="DnaJ_domain"/>
</dbReference>
<name>A0ABV0N8R6_9TELE</name>
<gene>
    <name evidence="3" type="primary">SEC63</name>
    <name evidence="3" type="ORF">GOODEAATRI_004106</name>
</gene>
<keyword evidence="1" id="KW-0812">Transmembrane</keyword>
<feature type="transmembrane region" description="Helical" evidence="1">
    <location>
        <begin position="80"/>
        <end position="101"/>
    </location>
</feature>
<dbReference type="SUPFAM" id="SSF46565">
    <property type="entry name" value="Chaperone J-domain"/>
    <property type="match status" value="1"/>
</dbReference>
<proteinExistence type="predicted"/>
<dbReference type="Proteomes" id="UP001476798">
    <property type="component" value="Unassembled WGS sequence"/>
</dbReference>
<dbReference type="PRINTS" id="PR00625">
    <property type="entry name" value="JDOMAIN"/>
</dbReference>
<dbReference type="EMBL" id="JAHRIO010030153">
    <property type="protein sequence ID" value="MEQ2167426.1"/>
    <property type="molecule type" value="Genomic_DNA"/>
</dbReference>
<evidence type="ECO:0000256" key="1">
    <source>
        <dbReference type="SAM" id="Phobius"/>
    </source>
</evidence>
<evidence type="ECO:0000313" key="3">
    <source>
        <dbReference type="EMBL" id="MEQ2167426.1"/>
    </source>
</evidence>
<evidence type="ECO:0000313" key="4">
    <source>
        <dbReference type="Proteomes" id="UP001476798"/>
    </source>
</evidence>
<dbReference type="PROSITE" id="PS50076">
    <property type="entry name" value="DNAJ_2"/>
    <property type="match status" value="1"/>
</dbReference>
<feature type="transmembrane region" description="Helical" evidence="1">
    <location>
        <begin position="15"/>
        <end position="35"/>
    </location>
</feature>
<organism evidence="3 4">
    <name type="scientific">Goodea atripinnis</name>
    <dbReference type="NCBI Taxonomy" id="208336"/>
    <lineage>
        <taxon>Eukaryota</taxon>
        <taxon>Metazoa</taxon>
        <taxon>Chordata</taxon>
        <taxon>Craniata</taxon>
        <taxon>Vertebrata</taxon>
        <taxon>Euteleostomi</taxon>
        <taxon>Actinopterygii</taxon>
        <taxon>Neopterygii</taxon>
        <taxon>Teleostei</taxon>
        <taxon>Neoteleostei</taxon>
        <taxon>Acanthomorphata</taxon>
        <taxon>Ovalentaria</taxon>
        <taxon>Atherinomorphae</taxon>
        <taxon>Cyprinodontiformes</taxon>
        <taxon>Goodeidae</taxon>
        <taxon>Goodea</taxon>
    </lineage>
</organism>
<dbReference type="Pfam" id="PF00226">
    <property type="entry name" value="DnaJ"/>
    <property type="match status" value="1"/>
</dbReference>
<keyword evidence="1" id="KW-1133">Transmembrane helix</keyword>
<keyword evidence="4" id="KW-1185">Reference proteome</keyword>
<feature type="domain" description="J" evidence="2">
    <location>
        <begin position="114"/>
        <end position="161"/>
    </location>
</feature>
<accession>A0ABV0N8R6</accession>
<dbReference type="InterPro" id="IPR036869">
    <property type="entry name" value="J_dom_sf"/>
</dbReference>
<keyword evidence="1" id="KW-0472">Membrane</keyword>
<dbReference type="Gene3D" id="1.10.287.110">
    <property type="entry name" value="DnaJ domain"/>
    <property type="match status" value="1"/>
</dbReference>
<comment type="caution">
    <text evidence="3">The sequence shown here is derived from an EMBL/GenBank/DDBJ whole genome shotgun (WGS) entry which is preliminary data.</text>
</comment>
<evidence type="ECO:0000259" key="2">
    <source>
        <dbReference type="PROSITE" id="PS50076"/>
    </source>
</evidence>
<reference evidence="3 4" key="1">
    <citation type="submission" date="2021-06" db="EMBL/GenBank/DDBJ databases">
        <authorList>
            <person name="Palmer J.M."/>
        </authorList>
    </citation>
    <scope>NUCLEOTIDE SEQUENCE [LARGE SCALE GENOMIC DNA]</scope>
    <source>
        <strain evidence="3 4">GA_2019</strain>
        <tissue evidence="3">Muscle</tissue>
    </source>
</reference>
<dbReference type="CDD" id="cd06257">
    <property type="entry name" value="DnaJ"/>
    <property type="match status" value="1"/>
</dbReference>
<sequence>MAGQQFQYDDSGNTFFYFLTSFVGLIVIPATYYLWPRDQNAVTAPLSIFLSEQLRLKSLRRVHGRCLWYRLRLMKSQQSIVPTLKKAALLFGWAVFLLLAYKVSKLDREYQEYNPYEVLNLDQGASVSEIKKQYRVLSLKYHPDKGGDEATFMRIAKAYAA</sequence>
<dbReference type="SMART" id="SM00271">
    <property type="entry name" value="DnaJ"/>
    <property type="match status" value="1"/>
</dbReference>
<protein>
    <submittedName>
        <fullName evidence="3">Secretory subunit</fullName>
    </submittedName>
</protein>